<feature type="domain" description="SPW repeat-containing integral membrane" evidence="2">
    <location>
        <begin position="37"/>
        <end position="135"/>
    </location>
</feature>
<evidence type="ECO:0000259" key="2">
    <source>
        <dbReference type="Pfam" id="PF03779"/>
    </source>
</evidence>
<evidence type="ECO:0000313" key="4">
    <source>
        <dbReference type="Proteomes" id="UP000316096"/>
    </source>
</evidence>
<protein>
    <submittedName>
        <fullName evidence="3">SPW repeat-containing protein</fullName>
    </submittedName>
</protein>
<accession>A0A543CTZ5</accession>
<keyword evidence="1" id="KW-0472">Membrane</keyword>
<comment type="caution">
    <text evidence="3">The sequence shown here is derived from an EMBL/GenBank/DDBJ whole genome shotgun (WGS) entry which is preliminary data.</text>
</comment>
<sequence length="157" mass="16736">MADISRHSSGMTDHPDAAEMRERYARMTGGRKVEIMEGLVMLTGLYLAISPWVVHFSSTYPNMMVNDLVLGLALAAIGWGMVLFPERALGLGWMLIPVGIWLIISPWVATANHSAPKGIIWSNAVVGALACALGAVTAAMSLKSRGSRGAAKGTRTL</sequence>
<dbReference type="InterPro" id="IPR005530">
    <property type="entry name" value="SPW"/>
</dbReference>
<dbReference type="Proteomes" id="UP000316096">
    <property type="component" value="Unassembled WGS sequence"/>
</dbReference>
<keyword evidence="4" id="KW-1185">Reference proteome</keyword>
<dbReference type="EMBL" id="VFOZ01000001">
    <property type="protein sequence ID" value="TQM00378.1"/>
    <property type="molecule type" value="Genomic_DNA"/>
</dbReference>
<evidence type="ECO:0000313" key="3">
    <source>
        <dbReference type="EMBL" id="TQM00378.1"/>
    </source>
</evidence>
<feature type="transmembrane region" description="Helical" evidence="1">
    <location>
        <begin position="68"/>
        <end position="84"/>
    </location>
</feature>
<evidence type="ECO:0000256" key="1">
    <source>
        <dbReference type="SAM" id="Phobius"/>
    </source>
</evidence>
<reference evidence="3 4" key="1">
    <citation type="submission" date="2019-06" db="EMBL/GenBank/DDBJ databases">
        <title>Sequencing the genomes of 1000 actinobacteria strains.</title>
        <authorList>
            <person name="Klenk H.-P."/>
        </authorList>
    </citation>
    <scope>NUCLEOTIDE SEQUENCE [LARGE SCALE GENOMIC DNA]</scope>
    <source>
        <strain evidence="3 4">DSM 102200</strain>
    </source>
</reference>
<dbReference type="AlphaFoldDB" id="A0A543CTZ5"/>
<organism evidence="3 4">
    <name type="scientific">Actinoallomurus bryophytorum</name>
    <dbReference type="NCBI Taxonomy" id="1490222"/>
    <lineage>
        <taxon>Bacteria</taxon>
        <taxon>Bacillati</taxon>
        <taxon>Actinomycetota</taxon>
        <taxon>Actinomycetes</taxon>
        <taxon>Streptosporangiales</taxon>
        <taxon>Thermomonosporaceae</taxon>
        <taxon>Actinoallomurus</taxon>
    </lineage>
</organism>
<proteinExistence type="predicted"/>
<feature type="transmembrane region" description="Helical" evidence="1">
    <location>
        <begin position="91"/>
        <end position="108"/>
    </location>
</feature>
<name>A0A543CTZ5_9ACTN</name>
<dbReference type="OrthoDB" id="3638638at2"/>
<feature type="transmembrane region" description="Helical" evidence="1">
    <location>
        <begin position="120"/>
        <end position="142"/>
    </location>
</feature>
<keyword evidence="1" id="KW-1133">Transmembrane helix</keyword>
<dbReference type="Pfam" id="PF03779">
    <property type="entry name" value="SPW"/>
    <property type="match status" value="1"/>
</dbReference>
<feature type="transmembrane region" description="Helical" evidence="1">
    <location>
        <begin position="35"/>
        <end position="56"/>
    </location>
</feature>
<gene>
    <name evidence="3" type="ORF">FB559_6090</name>
</gene>
<keyword evidence="1" id="KW-0812">Transmembrane</keyword>